<dbReference type="Proteomes" id="UP001243717">
    <property type="component" value="Unassembled WGS sequence"/>
</dbReference>
<feature type="transmembrane region" description="Helical" evidence="6">
    <location>
        <begin position="300"/>
        <end position="318"/>
    </location>
</feature>
<dbReference type="InterPro" id="IPR005495">
    <property type="entry name" value="LptG/LptF_permease"/>
</dbReference>
<feature type="transmembrane region" description="Helical" evidence="6">
    <location>
        <begin position="12"/>
        <end position="34"/>
    </location>
</feature>
<name>A0ABU1AGR1_9BACT</name>
<dbReference type="PANTHER" id="PTHR33529">
    <property type="entry name" value="SLR0882 PROTEIN-RELATED"/>
    <property type="match status" value="1"/>
</dbReference>
<evidence type="ECO:0000256" key="3">
    <source>
        <dbReference type="ARBA" id="ARBA00022692"/>
    </source>
</evidence>
<organism evidence="7 8">
    <name type="scientific">Thalassobacterium sedimentorum</name>
    <dbReference type="NCBI Taxonomy" id="3041258"/>
    <lineage>
        <taxon>Bacteria</taxon>
        <taxon>Pseudomonadati</taxon>
        <taxon>Verrucomicrobiota</taxon>
        <taxon>Opitutia</taxon>
        <taxon>Puniceicoccales</taxon>
        <taxon>Coraliomargaritaceae</taxon>
        <taxon>Thalassobacterium</taxon>
    </lineage>
</organism>
<protein>
    <submittedName>
        <fullName evidence="7">LptF/LptG family permease</fullName>
    </submittedName>
</protein>
<evidence type="ECO:0000256" key="6">
    <source>
        <dbReference type="SAM" id="Phobius"/>
    </source>
</evidence>
<evidence type="ECO:0000256" key="1">
    <source>
        <dbReference type="ARBA" id="ARBA00004651"/>
    </source>
</evidence>
<feature type="transmembrane region" description="Helical" evidence="6">
    <location>
        <begin position="325"/>
        <end position="347"/>
    </location>
</feature>
<keyword evidence="8" id="KW-1185">Reference proteome</keyword>
<accession>A0ABU1AGR1</accession>
<evidence type="ECO:0000256" key="5">
    <source>
        <dbReference type="ARBA" id="ARBA00023136"/>
    </source>
</evidence>
<evidence type="ECO:0000313" key="7">
    <source>
        <dbReference type="EMBL" id="MDQ8194015.1"/>
    </source>
</evidence>
<evidence type="ECO:0000313" key="8">
    <source>
        <dbReference type="Proteomes" id="UP001243717"/>
    </source>
</evidence>
<dbReference type="Pfam" id="PF03739">
    <property type="entry name" value="LptF_LptG"/>
    <property type="match status" value="1"/>
</dbReference>
<gene>
    <name evidence="7" type="ORF">QEH59_06245</name>
</gene>
<keyword evidence="4 6" id="KW-1133">Transmembrane helix</keyword>
<evidence type="ECO:0000256" key="2">
    <source>
        <dbReference type="ARBA" id="ARBA00022475"/>
    </source>
</evidence>
<keyword evidence="5 6" id="KW-0472">Membrane</keyword>
<sequence length="382" mass="42957">MLNLLHRHILKEILVATGLAMGLFIFVLLVGNALRDVAELVVAGKLDFWVFLKVLGLLIPYVASFALPLGMLTGTLIALGRLSSQREITAMKSAGLSLYQIAAPVFLIACVGMVVAVVVNLHYAPQSRVERKALMASALTDNPVGFIEERRFIHEFPGYVIYMGGRDGSIMKDFWIWELDSQQRVTLFLRAAEGELQYDEVNKDLILTLKNGTAEQRDADNPEAFGGEMPDSLFFGELPIALPLDQLFGESDRKRKVRTKEMTFAQLMERRQAELDKEAETGEGMTEERLKVQMHIQKNFALAFSVFSLAVFGVPLAIQVGRKETYANLGIALVIAMSYYFLIIMVSWLEDLPALRPDLLIWLPNIIFQSIGFWMIRRASRH</sequence>
<comment type="subcellular location">
    <subcellularLocation>
        <location evidence="1">Cell membrane</location>
        <topology evidence="1">Multi-pass membrane protein</topology>
    </subcellularLocation>
</comment>
<feature type="transmembrane region" description="Helical" evidence="6">
    <location>
        <begin position="101"/>
        <end position="123"/>
    </location>
</feature>
<feature type="transmembrane region" description="Helical" evidence="6">
    <location>
        <begin position="359"/>
        <end position="376"/>
    </location>
</feature>
<dbReference type="EMBL" id="JARXIC010000007">
    <property type="protein sequence ID" value="MDQ8194015.1"/>
    <property type="molecule type" value="Genomic_DNA"/>
</dbReference>
<proteinExistence type="predicted"/>
<feature type="transmembrane region" description="Helical" evidence="6">
    <location>
        <begin position="54"/>
        <end position="80"/>
    </location>
</feature>
<keyword evidence="3 6" id="KW-0812">Transmembrane</keyword>
<keyword evidence="2" id="KW-1003">Cell membrane</keyword>
<evidence type="ECO:0000256" key="4">
    <source>
        <dbReference type="ARBA" id="ARBA00022989"/>
    </source>
</evidence>
<dbReference type="RefSeq" id="WP_308984497.1">
    <property type="nucleotide sequence ID" value="NZ_JARXIC010000007.1"/>
</dbReference>
<reference evidence="7 8" key="1">
    <citation type="submission" date="2023-04" db="EMBL/GenBank/DDBJ databases">
        <title>A novel bacteria isolated from coastal sediment.</title>
        <authorList>
            <person name="Liu X.-J."/>
            <person name="Du Z.-J."/>
        </authorList>
    </citation>
    <scope>NUCLEOTIDE SEQUENCE [LARGE SCALE GENOMIC DNA]</scope>
    <source>
        <strain evidence="7 8">SDUM461004</strain>
    </source>
</reference>
<comment type="caution">
    <text evidence="7">The sequence shown here is derived from an EMBL/GenBank/DDBJ whole genome shotgun (WGS) entry which is preliminary data.</text>
</comment>
<dbReference type="PANTHER" id="PTHR33529:SF2">
    <property type="entry name" value="LIPOPOLYSACCHARIDE EXPORT SYSTEM PERMEASE PROTEIN LPTG"/>
    <property type="match status" value="1"/>
</dbReference>